<evidence type="ECO:0000256" key="2">
    <source>
        <dbReference type="ARBA" id="ARBA00023219"/>
    </source>
</evidence>
<protein>
    <recommendedName>
        <fullName evidence="5">Terminase small subunit</fullName>
    </recommendedName>
</protein>
<dbReference type="InterPro" id="IPR005335">
    <property type="entry name" value="Terminase_ssu"/>
</dbReference>
<dbReference type="Proteomes" id="UP000494183">
    <property type="component" value="Unassembled WGS sequence"/>
</dbReference>
<dbReference type="RefSeq" id="WP_175201639.1">
    <property type="nucleotide sequence ID" value="NZ_CADILH010000003.1"/>
</dbReference>
<evidence type="ECO:0000313" key="3">
    <source>
        <dbReference type="EMBL" id="CAB3931620.1"/>
    </source>
</evidence>
<dbReference type="InterPro" id="IPR038713">
    <property type="entry name" value="Terminase_Gp1_N_sf"/>
</dbReference>
<organism evidence="3 4">
    <name type="scientific">Achromobacter insolitus</name>
    <dbReference type="NCBI Taxonomy" id="217204"/>
    <lineage>
        <taxon>Bacteria</taxon>
        <taxon>Pseudomonadati</taxon>
        <taxon>Pseudomonadota</taxon>
        <taxon>Betaproteobacteria</taxon>
        <taxon>Burkholderiales</taxon>
        <taxon>Alcaligenaceae</taxon>
        <taxon>Achromobacter</taxon>
    </lineage>
</organism>
<dbReference type="Gene3D" id="1.10.10.1400">
    <property type="entry name" value="Terminase, small subunit, N-terminal DNA-binding domain, HTH motif"/>
    <property type="match status" value="1"/>
</dbReference>
<dbReference type="EMBL" id="CADILH010000003">
    <property type="protein sequence ID" value="CAB3931620.1"/>
    <property type="molecule type" value="Genomic_DNA"/>
</dbReference>
<dbReference type="InterPro" id="IPR052404">
    <property type="entry name" value="SPP1-like_terminase"/>
</dbReference>
<keyword evidence="1" id="KW-1188">Viral release from host cell</keyword>
<proteinExistence type="predicted"/>
<evidence type="ECO:0008006" key="5">
    <source>
        <dbReference type="Google" id="ProtNLM"/>
    </source>
</evidence>
<dbReference type="PANTHER" id="PTHR41328">
    <property type="entry name" value="TERMINASE SMALL SUBUNIT-RELATED"/>
    <property type="match status" value="1"/>
</dbReference>
<accession>A0A6S7F0R4</accession>
<sequence length="174" mass="19193">MSLNEKQRRFAAEYLIDLNAKQAAIRAGYSPKTAESQGSRLLSNAKVAKAIQAGKEARAARTEITQDRVLQELARLAFFDIRQLYHEDGRLKAPHELDDDTAAAVAQLESIEEYAGRGEDREAIGTTKKAKTFSKDAALALAMRHLGMLNDKLTITRPRVVRRDLTGRKGGGEA</sequence>
<keyword evidence="4" id="KW-1185">Reference proteome</keyword>
<dbReference type="AlphaFoldDB" id="A0A6S7F0R4"/>
<reference evidence="3 4" key="1">
    <citation type="submission" date="2020-04" db="EMBL/GenBank/DDBJ databases">
        <authorList>
            <person name="De Canck E."/>
        </authorList>
    </citation>
    <scope>NUCLEOTIDE SEQUENCE [LARGE SCALE GENOMIC DNA]</scope>
    <source>
        <strain evidence="3 4">LMG 6000</strain>
    </source>
</reference>
<keyword evidence="2" id="KW-0231">Viral genome packaging</keyword>
<evidence type="ECO:0000256" key="1">
    <source>
        <dbReference type="ARBA" id="ARBA00022612"/>
    </source>
</evidence>
<name>A0A6S7F0R4_9BURK</name>
<evidence type="ECO:0000313" key="4">
    <source>
        <dbReference type="Proteomes" id="UP000494183"/>
    </source>
</evidence>
<dbReference type="PANTHER" id="PTHR41328:SF2">
    <property type="entry name" value="TERMINASE SMALL SUBUNIT"/>
    <property type="match status" value="1"/>
</dbReference>
<dbReference type="GO" id="GO:0051276">
    <property type="term" value="P:chromosome organization"/>
    <property type="evidence" value="ECO:0007669"/>
    <property type="project" value="InterPro"/>
</dbReference>
<dbReference type="Pfam" id="PF03592">
    <property type="entry name" value="Terminase_2"/>
    <property type="match status" value="1"/>
</dbReference>
<gene>
    <name evidence="3" type="ORF">LMG6000_02245</name>
</gene>